<name>A0A2T2ZSH8_9PEZI</name>
<keyword evidence="3" id="KW-0813">Transport</keyword>
<proteinExistence type="inferred from homology"/>
<dbReference type="Gene3D" id="1.20.5.110">
    <property type="match status" value="1"/>
</dbReference>
<evidence type="ECO:0000256" key="7">
    <source>
        <dbReference type="ARBA" id="ARBA00023054"/>
    </source>
</evidence>
<organism evidence="10 11">
    <name type="scientific">Coniella lustricola</name>
    <dbReference type="NCBI Taxonomy" id="2025994"/>
    <lineage>
        <taxon>Eukaryota</taxon>
        <taxon>Fungi</taxon>
        <taxon>Dikarya</taxon>
        <taxon>Ascomycota</taxon>
        <taxon>Pezizomycotina</taxon>
        <taxon>Sordariomycetes</taxon>
        <taxon>Sordariomycetidae</taxon>
        <taxon>Diaporthales</taxon>
        <taxon>Schizoparmaceae</taxon>
        <taxon>Coniella</taxon>
    </lineage>
</organism>
<keyword evidence="6" id="KW-1133">Transmembrane helix</keyword>
<evidence type="ECO:0000256" key="4">
    <source>
        <dbReference type="ARBA" id="ARBA00022692"/>
    </source>
</evidence>
<evidence type="ECO:0000256" key="2">
    <source>
        <dbReference type="ARBA" id="ARBA00009063"/>
    </source>
</evidence>
<evidence type="ECO:0008006" key="12">
    <source>
        <dbReference type="Google" id="ProtNLM"/>
    </source>
</evidence>
<dbReference type="STRING" id="2025994.A0A2T2ZSH8"/>
<keyword evidence="11" id="KW-1185">Reference proteome</keyword>
<accession>A0A2T2ZSH8</accession>
<dbReference type="EMBL" id="KZ678792">
    <property type="protein sequence ID" value="PSR75174.1"/>
    <property type="molecule type" value="Genomic_DNA"/>
</dbReference>
<dbReference type="InParanoid" id="A0A2T2ZSH8"/>
<dbReference type="PANTHER" id="PTHR15959">
    <property type="entry name" value="SYNTAXIN-18"/>
    <property type="match status" value="1"/>
</dbReference>
<dbReference type="PANTHER" id="PTHR15959:SF0">
    <property type="entry name" value="SYNTAXIN-18"/>
    <property type="match status" value="1"/>
</dbReference>
<dbReference type="AlphaFoldDB" id="A0A2T2ZSH8"/>
<reference evidence="10 11" key="1">
    <citation type="journal article" date="2018" name="Mycol. Prog.">
        <title>Coniella lustricola, a new species from submerged detritus.</title>
        <authorList>
            <person name="Raudabaugh D.B."/>
            <person name="Iturriaga T."/>
            <person name="Carver A."/>
            <person name="Mondo S."/>
            <person name="Pangilinan J."/>
            <person name="Lipzen A."/>
            <person name="He G."/>
            <person name="Amirebrahimi M."/>
            <person name="Grigoriev I.V."/>
            <person name="Miller A.N."/>
        </authorList>
    </citation>
    <scope>NUCLEOTIDE SEQUENCE [LARGE SCALE GENOMIC DNA]</scope>
    <source>
        <strain evidence="10 11">B22-T-1</strain>
    </source>
</reference>
<dbReference type="GO" id="GO:0005783">
    <property type="term" value="C:endoplasmic reticulum"/>
    <property type="evidence" value="ECO:0007669"/>
    <property type="project" value="TreeGrafter"/>
</dbReference>
<dbReference type="OrthoDB" id="342981at2759"/>
<dbReference type="GO" id="GO:0031201">
    <property type="term" value="C:SNARE complex"/>
    <property type="evidence" value="ECO:0007669"/>
    <property type="project" value="TreeGrafter"/>
</dbReference>
<keyword evidence="7" id="KW-0175">Coiled coil</keyword>
<evidence type="ECO:0000313" key="11">
    <source>
        <dbReference type="Proteomes" id="UP000241462"/>
    </source>
</evidence>
<evidence type="ECO:0000256" key="5">
    <source>
        <dbReference type="ARBA" id="ARBA00022927"/>
    </source>
</evidence>
<keyword evidence="5" id="KW-0653">Protein transport</keyword>
<keyword evidence="8" id="KW-0472">Membrane</keyword>
<evidence type="ECO:0000256" key="8">
    <source>
        <dbReference type="ARBA" id="ARBA00023136"/>
    </source>
</evidence>
<feature type="region of interest" description="Disordered" evidence="9">
    <location>
        <begin position="61"/>
        <end position="90"/>
    </location>
</feature>
<dbReference type="Proteomes" id="UP000241462">
    <property type="component" value="Unassembled WGS sequence"/>
</dbReference>
<keyword evidence="4" id="KW-0812">Transmembrane</keyword>
<evidence type="ECO:0000256" key="1">
    <source>
        <dbReference type="ARBA" id="ARBA00004211"/>
    </source>
</evidence>
<gene>
    <name evidence="10" type="ORF">BD289DRAFT_448044</name>
</gene>
<comment type="similarity">
    <text evidence="2">Belongs to the syntaxin family.</text>
</comment>
<dbReference type="GO" id="GO:0015031">
    <property type="term" value="P:protein transport"/>
    <property type="evidence" value="ECO:0007669"/>
    <property type="project" value="UniProtKB-KW"/>
</dbReference>
<evidence type="ECO:0000256" key="9">
    <source>
        <dbReference type="SAM" id="MobiDB-lite"/>
    </source>
</evidence>
<dbReference type="GO" id="GO:0006890">
    <property type="term" value="P:retrograde vesicle-mediated transport, Golgi to endoplasmic reticulum"/>
    <property type="evidence" value="ECO:0007669"/>
    <property type="project" value="TreeGrafter"/>
</dbReference>
<evidence type="ECO:0000256" key="3">
    <source>
        <dbReference type="ARBA" id="ARBA00022448"/>
    </source>
</evidence>
<protein>
    <recommendedName>
        <fullName evidence="12">t-SNARE coiled-coil homology domain-containing protein</fullName>
    </recommendedName>
</protein>
<dbReference type="FunCoup" id="A0A2T2ZSH8">
    <property type="interactions" value="257"/>
</dbReference>
<evidence type="ECO:0000313" key="10">
    <source>
        <dbReference type="EMBL" id="PSR75174.1"/>
    </source>
</evidence>
<comment type="subcellular location">
    <subcellularLocation>
        <location evidence="1">Membrane</location>
        <topology evidence="1">Single-pass type IV membrane protein</topology>
    </subcellularLocation>
</comment>
<sequence>MDVTPSFNELLKARQAPSTRAAAANLTLDQIDGFLKTASTINREIATLHHELSTIRQAYLSTAAPRKTHQLRRSTTGGDHPHQPPAYLTDTDRNVIDRDAKDMLRALSARINVLTQEEIKRQETAAAAIRQTHARGLRAWTSWAAGGEAEGASSNSAKSPEHAAAIEQERQMIEHRGGVIVYLQQKLQLAATLQRTMMETRLAREMEKNRSVLAKAGAGGQGLPPSLAKEFGFGFDVGHASSNLALDEEKSRAKQATNAGLDLTEEQKQMFERDNQDMLKHYNKATEKVRAVESSLIEIAELQQMLVENLTVQSANIEQLVADSERTEENVGGGNKQLKKATQRKFSQARLTFYAASVLCTFLVVWDLVI</sequence>
<evidence type="ECO:0000256" key="6">
    <source>
        <dbReference type="ARBA" id="ARBA00022989"/>
    </source>
</evidence>